<name>A0A418AJU1_9STRA</name>
<evidence type="ECO:0000313" key="2">
    <source>
        <dbReference type="Proteomes" id="UP000285060"/>
    </source>
</evidence>
<dbReference type="EMBL" id="QUSY01001623">
    <property type="protein sequence ID" value="RHY24301.1"/>
    <property type="molecule type" value="Genomic_DNA"/>
</dbReference>
<keyword evidence="2" id="KW-1185">Reference proteome</keyword>
<organism evidence="1 2">
    <name type="scientific">Aphanomyces invadans</name>
    <dbReference type="NCBI Taxonomy" id="157072"/>
    <lineage>
        <taxon>Eukaryota</taxon>
        <taxon>Sar</taxon>
        <taxon>Stramenopiles</taxon>
        <taxon>Oomycota</taxon>
        <taxon>Saprolegniomycetes</taxon>
        <taxon>Saprolegniales</taxon>
        <taxon>Verrucalvaceae</taxon>
        <taxon>Aphanomyces</taxon>
    </lineage>
</organism>
<dbReference type="VEuPathDB" id="FungiDB:H310_04096"/>
<dbReference type="InterPro" id="IPR036034">
    <property type="entry name" value="PDZ_sf"/>
</dbReference>
<gene>
    <name evidence="1" type="ORF">DYB32_008901</name>
</gene>
<dbReference type="Proteomes" id="UP000285060">
    <property type="component" value="Unassembled WGS sequence"/>
</dbReference>
<dbReference type="CDD" id="cd00136">
    <property type="entry name" value="PDZ_canonical"/>
    <property type="match status" value="1"/>
</dbReference>
<proteinExistence type="predicted"/>
<evidence type="ECO:0000313" key="1">
    <source>
        <dbReference type="EMBL" id="RHY24301.1"/>
    </source>
</evidence>
<accession>A0A418AJU1</accession>
<dbReference type="SUPFAM" id="SSF50156">
    <property type="entry name" value="PDZ domain-like"/>
    <property type="match status" value="1"/>
</dbReference>
<reference evidence="1 2" key="1">
    <citation type="submission" date="2018-08" db="EMBL/GenBank/DDBJ databases">
        <title>Aphanomyces genome sequencing and annotation.</title>
        <authorList>
            <person name="Minardi D."/>
            <person name="Oidtmann B."/>
            <person name="Van Der Giezen M."/>
            <person name="Studholme D.J."/>
        </authorList>
    </citation>
    <scope>NUCLEOTIDE SEQUENCE [LARGE SCALE GENOMIC DNA]</scope>
    <source>
        <strain evidence="1 2">NJM0002</strain>
    </source>
</reference>
<dbReference type="AlphaFoldDB" id="A0A418AJU1"/>
<sequence>MQGVAARGGSKTQTKVLTKQAGERLGLSLISLNPGASGNIYVSSIAPNSTAYRKKVGVGRCSLLPLATDRFPTVVILGWELLYVNGKNVENMTVDDIARLAGGSCKEKSRQAMLVDKLTYMGFSKADAVLSCEKCGIDNIDANMLWLVSMVEERRFQNELNKAQIESELQKRSEDSQHKQKEQEVLQTASSLRELFPDSVVFDPVTQAPLVIHLIETFLVKLNDTAIPLRQAVVDILTQEAKARRWYPRPAQCYIANLVQRVNSTISSHPPTAACCARRDANECPLVTIVQTELATLKSHLYMSTSNVGGVPLAFLEADDENRFSLADDGFEVCNVEDLVSDDDE</sequence>
<comment type="caution">
    <text evidence="1">The sequence shown here is derived from an EMBL/GenBank/DDBJ whole genome shotgun (WGS) entry which is preliminary data.</text>
</comment>
<dbReference type="Gene3D" id="2.30.42.10">
    <property type="match status" value="1"/>
</dbReference>
<protein>
    <submittedName>
        <fullName evidence="1">Uncharacterized protein</fullName>
    </submittedName>
</protein>